<evidence type="ECO:0000313" key="3">
    <source>
        <dbReference type="EMBL" id="OAG13333.1"/>
    </source>
</evidence>
<feature type="domain" description="CBF1-interacting co-repressor CIR N-terminal" evidence="2">
    <location>
        <begin position="10"/>
        <end position="46"/>
    </location>
</feature>
<dbReference type="KEGG" id="aalt:CC77DRAFT_1026749"/>
<keyword evidence="4" id="KW-1185">Reference proteome</keyword>
<dbReference type="VEuPathDB" id="FungiDB:CC77DRAFT_1026749"/>
<dbReference type="Proteomes" id="UP000077248">
    <property type="component" value="Unassembled WGS sequence"/>
</dbReference>
<evidence type="ECO:0000313" key="4">
    <source>
        <dbReference type="Proteomes" id="UP000077248"/>
    </source>
</evidence>
<dbReference type="PANTHER" id="PTHR22093:SF0">
    <property type="entry name" value="LEUKOCYTE RECEPTOR CLUSTER MEMBER 1"/>
    <property type="match status" value="1"/>
</dbReference>
<accession>A0A177D0Y1</accession>
<evidence type="ECO:0000256" key="1">
    <source>
        <dbReference type="SAM" id="MobiDB-lite"/>
    </source>
</evidence>
<dbReference type="STRING" id="5599.A0A177D0Y1"/>
<reference evidence="3 4" key="1">
    <citation type="submission" date="2016-05" db="EMBL/GenBank/DDBJ databases">
        <title>Comparative analysis of secretome profiles of manganese(II)-oxidizing ascomycete fungi.</title>
        <authorList>
            <consortium name="DOE Joint Genome Institute"/>
            <person name="Zeiner C.A."/>
            <person name="Purvine S.O."/>
            <person name="Zink E.M."/>
            <person name="Wu S."/>
            <person name="Pasa-Tolic L."/>
            <person name="Chaput D.L."/>
            <person name="Haridas S."/>
            <person name="Grigoriev I.V."/>
            <person name="Santelli C.M."/>
            <person name="Hansel C.M."/>
        </authorList>
    </citation>
    <scope>NUCLEOTIDE SEQUENCE [LARGE SCALE GENOMIC DNA]</scope>
    <source>
        <strain evidence="3 4">SRC1lrK2f</strain>
    </source>
</reference>
<dbReference type="EMBL" id="KV441514">
    <property type="protein sequence ID" value="OAG13333.1"/>
    <property type="molecule type" value="Genomic_DNA"/>
</dbReference>
<dbReference type="InterPro" id="IPR019339">
    <property type="entry name" value="CIR_N_dom"/>
</dbReference>
<name>A0A177D0Y1_ALTAL</name>
<evidence type="ECO:0000259" key="2">
    <source>
        <dbReference type="SMART" id="SM01083"/>
    </source>
</evidence>
<dbReference type="SMART" id="SM01083">
    <property type="entry name" value="Cir_N"/>
    <property type="match status" value="1"/>
</dbReference>
<dbReference type="GeneID" id="29111914"/>
<protein>
    <recommendedName>
        <fullName evidence="2">CBF1-interacting co-repressor CIR N-terminal domain-containing protein</fullName>
    </recommendedName>
</protein>
<dbReference type="RefSeq" id="XP_018378754.1">
    <property type="nucleotide sequence ID" value="XM_018526320.1"/>
</dbReference>
<feature type="compositionally biased region" description="Basic and acidic residues" evidence="1">
    <location>
        <begin position="316"/>
        <end position="357"/>
    </location>
</feature>
<dbReference type="OMA" id="KRYSAQF"/>
<feature type="compositionally biased region" description="Basic and acidic residues" evidence="1">
    <location>
        <begin position="254"/>
        <end position="279"/>
    </location>
</feature>
<feature type="region of interest" description="Disordered" evidence="1">
    <location>
        <begin position="216"/>
        <end position="373"/>
    </location>
</feature>
<gene>
    <name evidence="3" type="ORF">CC77DRAFT_1026749</name>
</gene>
<organism evidence="3 4">
    <name type="scientific">Alternaria alternata</name>
    <name type="common">Alternaria rot fungus</name>
    <name type="synonym">Torula alternata</name>
    <dbReference type="NCBI Taxonomy" id="5599"/>
    <lineage>
        <taxon>Eukaryota</taxon>
        <taxon>Fungi</taxon>
        <taxon>Dikarya</taxon>
        <taxon>Ascomycota</taxon>
        <taxon>Pezizomycotina</taxon>
        <taxon>Dothideomycetes</taxon>
        <taxon>Pleosporomycetidae</taxon>
        <taxon>Pleosporales</taxon>
        <taxon>Pleosporineae</taxon>
        <taxon>Pleosporaceae</taxon>
        <taxon>Alternaria</taxon>
        <taxon>Alternaria sect. Alternaria</taxon>
        <taxon>Alternaria alternata complex</taxon>
    </lineage>
</organism>
<dbReference type="PANTHER" id="PTHR22093">
    <property type="entry name" value="LEUKOCYTE RECEPTOR CLUSTER LRC MEMBER 1"/>
    <property type="match status" value="1"/>
</dbReference>
<dbReference type="AlphaFoldDB" id="A0A177D0Y1"/>
<proteinExistence type="predicted"/>
<feature type="compositionally biased region" description="Basic and acidic residues" evidence="1">
    <location>
        <begin position="220"/>
        <end position="230"/>
    </location>
</feature>
<sequence>MPLHLLGKKSWNVYNSDNIARVKADEAAAAAREAADEQRMQELDAERRAAILRGRTPPPLPERQAGKTSESRRSGHADERGHIRKRRKLAGEDDTDLDIRMAKSVTARPEHDDKDARVLKLRSTASDAPLQDYAGHIDLFPVDMKDALKRQKNAEAEQEKRKKEKVIESQFTMRFSSAAGRDGVSRPWYAAVHSPKQSAGDKKELSIYEGFVNKDVWGNEDPRRKEREQARISTNDPFAFMQKAQAQLKKSKQDRKQWAEERSRELMELRSAQEREDRRSRHLKRKRRDVEDSEHGTPKKGSASSRHKHRHTSPSHSRDKREPRTSTHSRDRHEHRESHRSGERRAQSKSRERAGDRHTHRHQRTEDFETAFI</sequence>
<dbReference type="InterPro" id="IPR039875">
    <property type="entry name" value="LENG1-like"/>
</dbReference>
<feature type="compositionally biased region" description="Basic and acidic residues" evidence="1">
    <location>
        <begin position="288"/>
        <end position="297"/>
    </location>
</feature>
<feature type="compositionally biased region" description="Basic and acidic residues" evidence="1">
    <location>
        <begin position="33"/>
        <end position="49"/>
    </location>
</feature>
<feature type="compositionally biased region" description="Basic and acidic residues" evidence="1">
    <location>
        <begin position="69"/>
        <end position="81"/>
    </location>
</feature>
<feature type="region of interest" description="Disordered" evidence="1">
    <location>
        <begin position="32"/>
        <end position="95"/>
    </location>
</feature>